<comment type="similarity">
    <text evidence="1">Belongs to the glycosyl hydrolase 3 family.</text>
</comment>
<dbReference type="GO" id="GO:0045493">
    <property type="term" value="P:xylan catabolic process"/>
    <property type="evidence" value="ECO:0007669"/>
    <property type="project" value="InterPro"/>
</dbReference>
<feature type="domain" description="Glycoside hydrolase family 3 C-terminal" evidence="4">
    <location>
        <begin position="1"/>
        <end position="68"/>
    </location>
</feature>
<dbReference type="PANTHER" id="PTHR42721">
    <property type="entry name" value="SUGAR HYDROLASE-RELATED"/>
    <property type="match status" value="1"/>
</dbReference>
<dbReference type="SUPFAM" id="SSF52279">
    <property type="entry name" value="Beta-D-glucan exohydrolase, C-terminal domain"/>
    <property type="match status" value="2"/>
</dbReference>
<dbReference type="AlphaFoldDB" id="A0A3P7MB65"/>
<sequence>MDLPGQQARLLELSNTHAPNLPVVLLVFSASPVNISRAVNSTQVRSILWLGFPGQQAGSIVARVLLGGPDASVTPVDAEGEVDGFVPEQASQHDKDGYWWIPAGRLPFTWYRSLDGLADITTYKMTNQTYRFNMFSVCKNLSNITEPCIQVEFPFGYGLSYNRQPIGGPSFIYRNMDVPALTVASTVGFTFTVEVVNQGILACDEVVQVYMDWLTLFNTSASSNFGGKYAAAYRQLVGFQRVSLFPGPCGAPIPAEGKIQLTVSGQQPYQQRSTDSNVITAFLTVVAK</sequence>
<keyword evidence="6" id="KW-1185">Reference proteome</keyword>
<dbReference type="PANTHER" id="PTHR42721:SF3">
    <property type="entry name" value="BETA-D-XYLOSIDASE 5-RELATED"/>
    <property type="match status" value="1"/>
</dbReference>
<protein>
    <recommendedName>
        <fullName evidence="4">Glycoside hydrolase family 3 C-terminal domain-containing protein</fullName>
    </recommendedName>
</protein>
<dbReference type="GO" id="GO:0031222">
    <property type="term" value="P:arabinan catabolic process"/>
    <property type="evidence" value="ECO:0007669"/>
    <property type="project" value="TreeGrafter"/>
</dbReference>
<evidence type="ECO:0000256" key="2">
    <source>
        <dbReference type="ARBA" id="ARBA00022801"/>
    </source>
</evidence>
<evidence type="ECO:0000313" key="5">
    <source>
        <dbReference type="EMBL" id="VDN26745.1"/>
    </source>
</evidence>
<evidence type="ECO:0000313" key="6">
    <source>
        <dbReference type="Proteomes" id="UP000281553"/>
    </source>
</evidence>
<dbReference type="GO" id="GO:0046556">
    <property type="term" value="F:alpha-L-arabinofuranosidase activity"/>
    <property type="evidence" value="ECO:0007669"/>
    <property type="project" value="TreeGrafter"/>
</dbReference>
<evidence type="ECO:0000256" key="3">
    <source>
        <dbReference type="ARBA" id="ARBA00023295"/>
    </source>
</evidence>
<dbReference type="InterPro" id="IPR036881">
    <property type="entry name" value="Glyco_hydro_3_C_sf"/>
</dbReference>
<dbReference type="InterPro" id="IPR002772">
    <property type="entry name" value="Glyco_hydro_3_C"/>
</dbReference>
<dbReference type="InterPro" id="IPR013783">
    <property type="entry name" value="Ig-like_fold"/>
</dbReference>
<evidence type="ECO:0000259" key="4">
    <source>
        <dbReference type="Pfam" id="PF01915"/>
    </source>
</evidence>
<dbReference type="Gene3D" id="2.60.40.10">
    <property type="entry name" value="Immunoglobulins"/>
    <property type="match status" value="1"/>
</dbReference>
<dbReference type="OrthoDB" id="47059at2759"/>
<dbReference type="Pfam" id="PF01915">
    <property type="entry name" value="Glyco_hydro_3_C"/>
    <property type="match status" value="1"/>
</dbReference>
<dbReference type="EMBL" id="UYRU01076256">
    <property type="protein sequence ID" value="VDN26745.1"/>
    <property type="molecule type" value="Genomic_DNA"/>
</dbReference>
<accession>A0A3P7MB65</accession>
<reference evidence="5 6" key="1">
    <citation type="submission" date="2018-11" db="EMBL/GenBank/DDBJ databases">
        <authorList>
            <consortium name="Pathogen Informatics"/>
        </authorList>
    </citation>
    <scope>NUCLEOTIDE SEQUENCE [LARGE SCALE GENOMIC DNA]</scope>
</reference>
<evidence type="ECO:0000256" key="1">
    <source>
        <dbReference type="ARBA" id="ARBA00005336"/>
    </source>
</evidence>
<keyword evidence="2" id="KW-0378">Hydrolase</keyword>
<dbReference type="Proteomes" id="UP000281553">
    <property type="component" value="Unassembled WGS sequence"/>
</dbReference>
<name>A0A3P7MB65_DIBLA</name>
<organism evidence="5 6">
    <name type="scientific">Dibothriocephalus latus</name>
    <name type="common">Fish tapeworm</name>
    <name type="synonym">Diphyllobothrium latum</name>
    <dbReference type="NCBI Taxonomy" id="60516"/>
    <lineage>
        <taxon>Eukaryota</taxon>
        <taxon>Metazoa</taxon>
        <taxon>Spiralia</taxon>
        <taxon>Lophotrochozoa</taxon>
        <taxon>Platyhelminthes</taxon>
        <taxon>Cestoda</taxon>
        <taxon>Eucestoda</taxon>
        <taxon>Diphyllobothriidea</taxon>
        <taxon>Diphyllobothriidae</taxon>
        <taxon>Dibothriocephalus</taxon>
    </lineage>
</organism>
<keyword evidence="3" id="KW-0326">Glycosidase</keyword>
<dbReference type="InterPro" id="IPR044993">
    <property type="entry name" value="BXL"/>
</dbReference>
<dbReference type="Gene3D" id="3.40.50.1700">
    <property type="entry name" value="Glycoside hydrolase family 3 C-terminal domain"/>
    <property type="match status" value="1"/>
</dbReference>
<gene>
    <name evidence="5" type="ORF">DILT_LOCUS14872</name>
</gene>
<dbReference type="GO" id="GO:0009044">
    <property type="term" value="F:xylan 1,4-beta-xylosidase activity"/>
    <property type="evidence" value="ECO:0007669"/>
    <property type="project" value="InterPro"/>
</dbReference>
<proteinExistence type="inferred from homology"/>